<sequence>MNGRSEAIIAMARRIAAEGGDGSDAVVIEVLARLVAVSAHGVSAGFLRLPPGRAVEVNPRQPRSLEE</sequence>
<protein>
    <submittedName>
        <fullName evidence="1">Uncharacterized protein</fullName>
    </submittedName>
</protein>
<accession>M2ZAH4</accession>
<dbReference type="PATRIC" id="fig|1244869.3.peg.662"/>
<evidence type="ECO:0000313" key="2">
    <source>
        <dbReference type="Proteomes" id="UP000011744"/>
    </source>
</evidence>
<dbReference type="AlphaFoldDB" id="M2ZAH4"/>
<dbReference type="STRING" id="1244869.H261_03313"/>
<dbReference type="Proteomes" id="UP000011744">
    <property type="component" value="Unassembled WGS sequence"/>
</dbReference>
<reference evidence="1 2" key="1">
    <citation type="journal article" date="2014" name="Genome Announc.">
        <title>Draft Genome Sequence of Magnetospirillum sp. Strain SO-1, a Freshwater Magnetotactic Bacterium Isolated from the Ol'khovka River, Russia.</title>
        <authorList>
            <person name="Grouzdev D.S."/>
            <person name="Dziuba M.V."/>
            <person name="Sukhacheva M.S."/>
            <person name="Mardanov A.V."/>
            <person name="Beletskiy A.V."/>
            <person name="Kuznetsov B.B."/>
            <person name="Skryabin K.G."/>
        </authorList>
    </citation>
    <scope>NUCLEOTIDE SEQUENCE [LARGE SCALE GENOMIC DNA]</scope>
    <source>
        <strain evidence="1 2">SO-1</strain>
    </source>
</reference>
<dbReference type="RefSeq" id="WP_008614277.1">
    <property type="nucleotide sequence ID" value="NZ_AONQ01000005.1"/>
</dbReference>
<gene>
    <name evidence="1" type="ORF">H261_03313</name>
</gene>
<organism evidence="1 2">
    <name type="scientific">Paramagnetospirillum caucaseum</name>
    <dbReference type="NCBI Taxonomy" id="1244869"/>
    <lineage>
        <taxon>Bacteria</taxon>
        <taxon>Pseudomonadati</taxon>
        <taxon>Pseudomonadota</taxon>
        <taxon>Alphaproteobacteria</taxon>
        <taxon>Rhodospirillales</taxon>
        <taxon>Magnetospirillaceae</taxon>
        <taxon>Paramagnetospirillum</taxon>
    </lineage>
</organism>
<keyword evidence="2" id="KW-1185">Reference proteome</keyword>
<dbReference type="EMBL" id="AONQ01000005">
    <property type="protein sequence ID" value="EME71405.1"/>
    <property type="molecule type" value="Genomic_DNA"/>
</dbReference>
<evidence type="ECO:0000313" key="1">
    <source>
        <dbReference type="EMBL" id="EME71405.1"/>
    </source>
</evidence>
<proteinExistence type="predicted"/>
<name>M2ZAH4_9PROT</name>
<comment type="caution">
    <text evidence="1">The sequence shown here is derived from an EMBL/GenBank/DDBJ whole genome shotgun (WGS) entry which is preliminary data.</text>
</comment>